<evidence type="ECO:0000259" key="3">
    <source>
        <dbReference type="Pfam" id="PF02517"/>
    </source>
</evidence>
<keyword evidence="2" id="KW-0812">Transmembrane</keyword>
<evidence type="ECO:0000256" key="1">
    <source>
        <dbReference type="SAM" id="MobiDB-lite"/>
    </source>
</evidence>
<feature type="region of interest" description="Disordered" evidence="1">
    <location>
        <begin position="186"/>
        <end position="212"/>
    </location>
</feature>
<proteinExistence type="predicted"/>
<dbReference type="OrthoDB" id="10479086at2759"/>
<dbReference type="PANTHER" id="PTHR39430">
    <property type="entry name" value="MEMBRANE-ASSOCIATED PROTEASE-RELATED"/>
    <property type="match status" value="1"/>
</dbReference>
<name>A0A433A0P9_9FUNG</name>
<dbReference type="AlphaFoldDB" id="A0A433A0P9"/>
<feature type="transmembrane region" description="Helical" evidence="2">
    <location>
        <begin position="85"/>
        <end position="107"/>
    </location>
</feature>
<keyword evidence="2" id="KW-1133">Transmembrane helix</keyword>
<feature type="domain" description="CAAX prenyl protease 2/Lysostaphin resistance protein A-like" evidence="3">
    <location>
        <begin position="221"/>
        <end position="283"/>
    </location>
</feature>
<dbReference type="GO" id="GO:0080120">
    <property type="term" value="P:CAAX-box protein maturation"/>
    <property type="evidence" value="ECO:0007669"/>
    <property type="project" value="UniProtKB-ARBA"/>
</dbReference>
<evidence type="ECO:0000313" key="4">
    <source>
        <dbReference type="EMBL" id="RUO96310.1"/>
    </source>
</evidence>
<feature type="transmembrane region" description="Helical" evidence="2">
    <location>
        <begin position="12"/>
        <end position="31"/>
    </location>
</feature>
<gene>
    <name evidence="4" type="ORF">BC936DRAFT_142220</name>
</gene>
<protein>
    <recommendedName>
        <fullName evidence="3">CAAX prenyl protease 2/Lysostaphin resistance protein A-like domain-containing protein</fullName>
    </recommendedName>
</protein>
<dbReference type="InterPro" id="IPR003675">
    <property type="entry name" value="Rce1/LyrA-like_dom"/>
</dbReference>
<dbReference type="Pfam" id="PF02517">
    <property type="entry name" value="Rce1-like"/>
    <property type="match status" value="1"/>
</dbReference>
<feature type="transmembrane region" description="Helical" evidence="2">
    <location>
        <begin position="52"/>
        <end position="73"/>
    </location>
</feature>
<keyword evidence="2" id="KW-0472">Membrane</keyword>
<feature type="transmembrane region" description="Helical" evidence="2">
    <location>
        <begin position="119"/>
        <end position="141"/>
    </location>
</feature>
<comment type="caution">
    <text evidence="4">The sequence shown here is derived from an EMBL/GenBank/DDBJ whole genome shotgun (WGS) entry which is preliminary data.</text>
</comment>
<evidence type="ECO:0000313" key="5">
    <source>
        <dbReference type="Proteomes" id="UP000268093"/>
    </source>
</evidence>
<keyword evidence="5" id="KW-1185">Reference proteome</keyword>
<reference evidence="4 5" key="1">
    <citation type="journal article" date="2018" name="New Phytol.">
        <title>Phylogenomics of Endogonaceae and evolution of mycorrhizas within Mucoromycota.</title>
        <authorList>
            <person name="Chang Y."/>
            <person name="Desiro A."/>
            <person name="Na H."/>
            <person name="Sandor L."/>
            <person name="Lipzen A."/>
            <person name="Clum A."/>
            <person name="Barry K."/>
            <person name="Grigoriev I.V."/>
            <person name="Martin F.M."/>
            <person name="Stajich J.E."/>
            <person name="Smith M.E."/>
            <person name="Bonito G."/>
            <person name="Spatafora J.W."/>
        </authorList>
    </citation>
    <scope>NUCLEOTIDE SEQUENCE [LARGE SCALE GENOMIC DNA]</scope>
    <source>
        <strain evidence="4 5">GMNB39</strain>
    </source>
</reference>
<feature type="transmembrane region" description="Helical" evidence="2">
    <location>
        <begin position="217"/>
        <end position="236"/>
    </location>
</feature>
<dbReference type="PANTHER" id="PTHR39430:SF1">
    <property type="entry name" value="PROTEASE"/>
    <property type="match status" value="1"/>
</dbReference>
<organism evidence="4 5">
    <name type="scientific">Jimgerdemannia flammicorona</name>
    <dbReference type="NCBI Taxonomy" id="994334"/>
    <lineage>
        <taxon>Eukaryota</taxon>
        <taxon>Fungi</taxon>
        <taxon>Fungi incertae sedis</taxon>
        <taxon>Mucoromycota</taxon>
        <taxon>Mucoromycotina</taxon>
        <taxon>Endogonomycetes</taxon>
        <taxon>Endogonales</taxon>
        <taxon>Endogonaceae</taxon>
        <taxon>Jimgerdemannia</taxon>
    </lineage>
</organism>
<dbReference type="Proteomes" id="UP000268093">
    <property type="component" value="Unassembled WGS sequence"/>
</dbReference>
<dbReference type="GO" id="GO:0004175">
    <property type="term" value="F:endopeptidase activity"/>
    <property type="evidence" value="ECO:0007669"/>
    <property type="project" value="UniProtKB-ARBA"/>
</dbReference>
<sequence length="353" mass="40171">MLFYDTRQLPWWKLLCFYLLCLIAIVVMLLLEQIPLIQRAFVQLHYQWAYGLLIIGPWNWITVLAPVLYWGNLRPSDVGLKHQRILTGLFGIFIIFTIAQLIELCIVARMGPVIINRDWLAAPWYSIVLDYVHYYLAVGLFEEFFFRGFTLSQLYLLLVRIPSRGHHPSTSFANSSSILPTLRAYPPANPEDPENPENPETPENPENPENPEDDTHWLRLSCAVLLNAVIFALYHLPTDLSNYGTEDPLGFIGRLFFGVMASAVYIMTDNLFLAAGMHCVFDALGLSETHIFPGLDALDGWILFEVPGIGLVVACVWCVVARAVEDRRERKRARRLGGVEIKIVEEELGLEPV</sequence>
<evidence type="ECO:0000256" key="2">
    <source>
        <dbReference type="SAM" id="Phobius"/>
    </source>
</evidence>
<dbReference type="EMBL" id="RBNI01022027">
    <property type="protein sequence ID" value="RUO96310.1"/>
    <property type="molecule type" value="Genomic_DNA"/>
</dbReference>
<feature type="transmembrane region" description="Helical" evidence="2">
    <location>
        <begin position="301"/>
        <end position="324"/>
    </location>
</feature>
<feature type="transmembrane region" description="Helical" evidence="2">
    <location>
        <begin position="248"/>
        <end position="267"/>
    </location>
</feature>
<accession>A0A433A0P9</accession>